<name>A0ABV0SWK6_9TELE</name>
<keyword evidence="2" id="KW-1185">Reference proteome</keyword>
<organism evidence="1 2">
    <name type="scientific">Ilyodon furcidens</name>
    <name type="common">goldbreast splitfin</name>
    <dbReference type="NCBI Taxonomy" id="33524"/>
    <lineage>
        <taxon>Eukaryota</taxon>
        <taxon>Metazoa</taxon>
        <taxon>Chordata</taxon>
        <taxon>Craniata</taxon>
        <taxon>Vertebrata</taxon>
        <taxon>Euteleostomi</taxon>
        <taxon>Actinopterygii</taxon>
        <taxon>Neopterygii</taxon>
        <taxon>Teleostei</taxon>
        <taxon>Neoteleostei</taxon>
        <taxon>Acanthomorphata</taxon>
        <taxon>Ovalentaria</taxon>
        <taxon>Atherinomorphae</taxon>
        <taxon>Cyprinodontiformes</taxon>
        <taxon>Goodeidae</taxon>
        <taxon>Ilyodon</taxon>
    </lineage>
</organism>
<reference evidence="1 2" key="1">
    <citation type="submission" date="2021-06" db="EMBL/GenBank/DDBJ databases">
        <authorList>
            <person name="Palmer J.M."/>
        </authorList>
    </citation>
    <scope>NUCLEOTIDE SEQUENCE [LARGE SCALE GENOMIC DNA]</scope>
    <source>
        <strain evidence="2">if_2019</strain>
        <tissue evidence="1">Muscle</tissue>
    </source>
</reference>
<dbReference type="Proteomes" id="UP001482620">
    <property type="component" value="Unassembled WGS sequence"/>
</dbReference>
<gene>
    <name evidence="1" type="ORF">ILYODFUR_013102</name>
</gene>
<evidence type="ECO:0000313" key="2">
    <source>
        <dbReference type="Proteomes" id="UP001482620"/>
    </source>
</evidence>
<protein>
    <submittedName>
        <fullName evidence="1">Uncharacterized protein</fullName>
    </submittedName>
</protein>
<evidence type="ECO:0000313" key="1">
    <source>
        <dbReference type="EMBL" id="MEQ2225000.1"/>
    </source>
</evidence>
<accession>A0ABV0SWK6</accession>
<dbReference type="EMBL" id="JAHRIQ010012638">
    <property type="protein sequence ID" value="MEQ2225000.1"/>
    <property type="molecule type" value="Genomic_DNA"/>
</dbReference>
<proteinExistence type="predicted"/>
<comment type="caution">
    <text evidence="1">The sequence shown here is derived from an EMBL/GenBank/DDBJ whole genome shotgun (WGS) entry which is preliminary data.</text>
</comment>
<sequence length="80" mass="9037">NNVFGKISGALATAGHAASSMGMFQNLLGASWQQETREKKEMGKVKRRLRVLMVGRKVRTKVSRSPWNFVSRQLLDDKVF</sequence>
<feature type="non-terminal residue" evidence="1">
    <location>
        <position position="1"/>
    </location>
</feature>